<dbReference type="InterPro" id="IPR001647">
    <property type="entry name" value="HTH_TetR"/>
</dbReference>
<accession>A0A4Z0GPQ4</accession>
<evidence type="ECO:0000313" key="7">
    <source>
        <dbReference type="Proteomes" id="UP000298347"/>
    </source>
</evidence>
<dbReference type="EMBL" id="SRJD01000007">
    <property type="protein sequence ID" value="TGA98426.1"/>
    <property type="molecule type" value="Genomic_DNA"/>
</dbReference>
<keyword evidence="7" id="KW-1185">Reference proteome</keyword>
<evidence type="ECO:0000256" key="3">
    <source>
        <dbReference type="ARBA" id="ARBA00023163"/>
    </source>
</evidence>
<sequence>MSEVRPIRKPRQSRGVASRAKIVDAAFELFQEKGYYGTNTEEIAKAADVSIGCLYSYFKDRDDLFREVLNQRQQIFLQLLPSEPITIKSKEDIREWLTKQINRVAEFQKRSWRIYTDIRSLSFSSPAVLRILTEQRNHRLHMAMEFFNTHKQIFKVEDIEAAAVLFCNLISVTTEQIAFRENDISEERIVQAVIDALMAYLFI</sequence>
<evidence type="ECO:0000256" key="2">
    <source>
        <dbReference type="ARBA" id="ARBA00023125"/>
    </source>
</evidence>
<dbReference type="PROSITE" id="PS50977">
    <property type="entry name" value="HTH_TETR_2"/>
    <property type="match status" value="1"/>
</dbReference>
<dbReference type="GO" id="GO:0003700">
    <property type="term" value="F:DNA-binding transcription factor activity"/>
    <property type="evidence" value="ECO:0007669"/>
    <property type="project" value="TreeGrafter"/>
</dbReference>
<reference evidence="6 7" key="1">
    <citation type="journal article" date="2015" name="Int. J. Syst. Evol. Microbiol.">
        <title>Sporolactobacillus shoreae sp. nov. and Sporolactobacillus spathodeae sp. nov., two spore-forming lactic acid bacteria isolated from tree barks in Thailand.</title>
        <authorList>
            <person name="Thamacharoensuk T."/>
            <person name="Kitahara M."/>
            <person name="Ohkuma M."/>
            <person name="Thongchul N."/>
            <person name="Tanasupawat S."/>
        </authorList>
    </citation>
    <scope>NUCLEOTIDE SEQUENCE [LARGE SCALE GENOMIC DNA]</scope>
    <source>
        <strain evidence="6 7">BK92</strain>
    </source>
</reference>
<dbReference type="AlphaFoldDB" id="A0A4Z0GPQ4"/>
<evidence type="ECO:0000256" key="4">
    <source>
        <dbReference type="PROSITE-ProRule" id="PRU00335"/>
    </source>
</evidence>
<dbReference type="GO" id="GO:0000976">
    <property type="term" value="F:transcription cis-regulatory region binding"/>
    <property type="evidence" value="ECO:0007669"/>
    <property type="project" value="TreeGrafter"/>
</dbReference>
<feature type="DNA-binding region" description="H-T-H motif" evidence="4">
    <location>
        <begin position="39"/>
        <end position="58"/>
    </location>
</feature>
<dbReference type="PANTHER" id="PTHR30055">
    <property type="entry name" value="HTH-TYPE TRANSCRIPTIONAL REGULATOR RUTR"/>
    <property type="match status" value="1"/>
</dbReference>
<dbReference type="PRINTS" id="PR00455">
    <property type="entry name" value="HTHTETR"/>
</dbReference>
<name>A0A4Z0GPQ4_9BACL</name>
<dbReference type="Proteomes" id="UP000298347">
    <property type="component" value="Unassembled WGS sequence"/>
</dbReference>
<gene>
    <name evidence="6" type="ORF">E4665_07810</name>
</gene>
<dbReference type="Gene3D" id="1.10.357.10">
    <property type="entry name" value="Tetracycline Repressor, domain 2"/>
    <property type="match status" value="1"/>
</dbReference>
<evidence type="ECO:0000259" key="5">
    <source>
        <dbReference type="PROSITE" id="PS50977"/>
    </source>
</evidence>
<feature type="domain" description="HTH tetR-type" evidence="5">
    <location>
        <begin position="16"/>
        <end position="76"/>
    </location>
</feature>
<dbReference type="OrthoDB" id="9812484at2"/>
<dbReference type="InterPro" id="IPR050109">
    <property type="entry name" value="HTH-type_TetR-like_transc_reg"/>
</dbReference>
<dbReference type="PANTHER" id="PTHR30055:SF234">
    <property type="entry name" value="HTH-TYPE TRANSCRIPTIONAL REGULATOR BETI"/>
    <property type="match status" value="1"/>
</dbReference>
<evidence type="ECO:0000313" key="6">
    <source>
        <dbReference type="EMBL" id="TGA98426.1"/>
    </source>
</evidence>
<proteinExistence type="predicted"/>
<dbReference type="RefSeq" id="WP_135348237.1">
    <property type="nucleotide sequence ID" value="NZ_SRJD01000007.1"/>
</dbReference>
<comment type="caution">
    <text evidence="6">The sequence shown here is derived from an EMBL/GenBank/DDBJ whole genome shotgun (WGS) entry which is preliminary data.</text>
</comment>
<dbReference type="Gene3D" id="1.10.10.60">
    <property type="entry name" value="Homeodomain-like"/>
    <property type="match status" value="1"/>
</dbReference>
<dbReference type="SUPFAM" id="SSF46689">
    <property type="entry name" value="Homeodomain-like"/>
    <property type="match status" value="1"/>
</dbReference>
<dbReference type="Pfam" id="PF00440">
    <property type="entry name" value="TetR_N"/>
    <property type="match status" value="1"/>
</dbReference>
<keyword evidence="1" id="KW-0805">Transcription regulation</keyword>
<keyword evidence="3" id="KW-0804">Transcription</keyword>
<keyword evidence="2 4" id="KW-0238">DNA-binding</keyword>
<dbReference type="InterPro" id="IPR009057">
    <property type="entry name" value="Homeodomain-like_sf"/>
</dbReference>
<organism evidence="6 7">
    <name type="scientific">Sporolactobacillus shoreae</name>
    <dbReference type="NCBI Taxonomy" id="1465501"/>
    <lineage>
        <taxon>Bacteria</taxon>
        <taxon>Bacillati</taxon>
        <taxon>Bacillota</taxon>
        <taxon>Bacilli</taxon>
        <taxon>Bacillales</taxon>
        <taxon>Sporolactobacillaceae</taxon>
        <taxon>Sporolactobacillus</taxon>
    </lineage>
</organism>
<protein>
    <submittedName>
        <fullName evidence="6">TetR/AcrR family transcriptional regulator</fullName>
    </submittedName>
</protein>
<evidence type="ECO:0000256" key="1">
    <source>
        <dbReference type="ARBA" id="ARBA00023015"/>
    </source>
</evidence>